<feature type="domain" description="RNA polymerase sigma-70 region 4" evidence="1">
    <location>
        <begin position="12"/>
        <end position="63"/>
    </location>
</feature>
<dbReference type="InterPro" id="IPR000943">
    <property type="entry name" value="RNA_pol_sigma70"/>
</dbReference>
<dbReference type="SUPFAM" id="SSF88659">
    <property type="entry name" value="Sigma3 and sigma4 domains of RNA polymerase sigma factors"/>
    <property type="match status" value="1"/>
</dbReference>
<dbReference type="AlphaFoldDB" id="X0YBK8"/>
<dbReference type="Gene3D" id="1.10.10.10">
    <property type="entry name" value="Winged helix-like DNA-binding domain superfamily/Winged helix DNA-binding domain"/>
    <property type="match status" value="1"/>
</dbReference>
<comment type="caution">
    <text evidence="2">The sequence shown here is derived from an EMBL/GenBank/DDBJ whole genome shotgun (WGS) entry which is preliminary data.</text>
</comment>
<dbReference type="PRINTS" id="PR00046">
    <property type="entry name" value="SIGMA70FCT"/>
</dbReference>
<accession>X0YBK8</accession>
<dbReference type="Pfam" id="PF04545">
    <property type="entry name" value="Sigma70_r4"/>
    <property type="match status" value="1"/>
</dbReference>
<dbReference type="InterPro" id="IPR007630">
    <property type="entry name" value="RNA_pol_sigma70_r4"/>
</dbReference>
<dbReference type="GO" id="GO:0003700">
    <property type="term" value="F:DNA-binding transcription factor activity"/>
    <property type="evidence" value="ECO:0007669"/>
    <property type="project" value="InterPro"/>
</dbReference>
<reference evidence="2" key="1">
    <citation type="journal article" date="2014" name="Front. Microbiol.">
        <title>High frequency of phylogenetically diverse reductive dehalogenase-homologous genes in deep subseafloor sedimentary metagenomes.</title>
        <authorList>
            <person name="Kawai M."/>
            <person name="Futagami T."/>
            <person name="Toyoda A."/>
            <person name="Takaki Y."/>
            <person name="Nishi S."/>
            <person name="Hori S."/>
            <person name="Arai W."/>
            <person name="Tsubouchi T."/>
            <person name="Morono Y."/>
            <person name="Uchiyama I."/>
            <person name="Ito T."/>
            <person name="Fujiyama A."/>
            <person name="Inagaki F."/>
            <person name="Takami H."/>
        </authorList>
    </citation>
    <scope>NUCLEOTIDE SEQUENCE</scope>
    <source>
        <strain evidence="2">Expedition CK06-06</strain>
    </source>
</reference>
<dbReference type="InterPro" id="IPR036388">
    <property type="entry name" value="WH-like_DNA-bd_sf"/>
</dbReference>
<organism evidence="2">
    <name type="scientific">marine sediment metagenome</name>
    <dbReference type="NCBI Taxonomy" id="412755"/>
    <lineage>
        <taxon>unclassified sequences</taxon>
        <taxon>metagenomes</taxon>
        <taxon>ecological metagenomes</taxon>
    </lineage>
</organism>
<protein>
    <recommendedName>
        <fullName evidence="1">RNA polymerase sigma-70 region 4 domain-containing protein</fullName>
    </recommendedName>
</protein>
<evidence type="ECO:0000313" key="2">
    <source>
        <dbReference type="EMBL" id="GAG34226.1"/>
    </source>
</evidence>
<feature type="non-terminal residue" evidence="2">
    <location>
        <position position="65"/>
    </location>
</feature>
<dbReference type="InterPro" id="IPR013324">
    <property type="entry name" value="RNA_pol_sigma_r3/r4-like"/>
</dbReference>
<dbReference type="EMBL" id="BARS01042937">
    <property type="protein sequence ID" value="GAG34226.1"/>
    <property type="molecule type" value="Genomic_DNA"/>
</dbReference>
<sequence>MLNYQTICQEILQDLEPRRREVLEKRFGLKDEDPLTLQAIGDELGITRERVRQIENDSLLWLRDR</sequence>
<dbReference type="InterPro" id="IPR050239">
    <property type="entry name" value="Sigma-70_RNA_pol_init_factors"/>
</dbReference>
<dbReference type="GO" id="GO:0006352">
    <property type="term" value="P:DNA-templated transcription initiation"/>
    <property type="evidence" value="ECO:0007669"/>
    <property type="project" value="InterPro"/>
</dbReference>
<evidence type="ECO:0000259" key="1">
    <source>
        <dbReference type="Pfam" id="PF04545"/>
    </source>
</evidence>
<dbReference type="PANTHER" id="PTHR30603:SF47">
    <property type="entry name" value="RNA POLYMERASE SIGMA FACTOR SIGD, CHLOROPLASTIC"/>
    <property type="match status" value="1"/>
</dbReference>
<dbReference type="PANTHER" id="PTHR30603">
    <property type="entry name" value="RNA POLYMERASE SIGMA FACTOR RPO"/>
    <property type="match status" value="1"/>
</dbReference>
<name>X0YBK8_9ZZZZ</name>
<dbReference type="CDD" id="cd06171">
    <property type="entry name" value="Sigma70_r4"/>
    <property type="match status" value="1"/>
</dbReference>
<proteinExistence type="predicted"/>
<gene>
    <name evidence="2" type="ORF">S01H1_65073</name>
</gene>